<keyword evidence="2" id="KW-1185">Reference proteome</keyword>
<sequence length="62" mass="6426">MRSAAAGLVPPCGLQCPVMALWNTNVLAAGGDGTSNGGEKGNENFYTNHHCTCSMGPMLFPQ</sequence>
<accession>A0ACB8BH73</accession>
<organism evidence="1 2">
    <name type="scientific">Leucogyrophana mollusca</name>
    <dbReference type="NCBI Taxonomy" id="85980"/>
    <lineage>
        <taxon>Eukaryota</taxon>
        <taxon>Fungi</taxon>
        <taxon>Dikarya</taxon>
        <taxon>Basidiomycota</taxon>
        <taxon>Agaricomycotina</taxon>
        <taxon>Agaricomycetes</taxon>
        <taxon>Agaricomycetidae</taxon>
        <taxon>Boletales</taxon>
        <taxon>Boletales incertae sedis</taxon>
        <taxon>Leucogyrophana</taxon>
    </lineage>
</organism>
<protein>
    <submittedName>
        <fullName evidence="1">Uncharacterized protein</fullName>
    </submittedName>
</protein>
<gene>
    <name evidence="1" type="ORF">BV22DRAFT_1034608</name>
</gene>
<reference evidence="1" key="1">
    <citation type="journal article" date="2021" name="New Phytol.">
        <title>Evolutionary innovations through gain and loss of genes in the ectomycorrhizal Boletales.</title>
        <authorList>
            <person name="Wu G."/>
            <person name="Miyauchi S."/>
            <person name="Morin E."/>
            <person name="Kuo A."/>
            <person name="Drula E."/>
            <person name="Varga T."/>
            <person name="Kohler A."/>
            <person name="Feng B."/>
            <person name="Cao Y."/>
            <person name="Lipzen A."/>
            <person name="Daum C."/>
            <person name="Hundley H."/>
            <person name="Pangilinan J."/>
            <person name="Johnson J."/>
            <person name="Barry K."/>
            <person name="LaButti K."/>
            <person name="Ng V."/>
            <person name="Ahrendt S."/>
            <person name="Min B."/>
            <person name="Choi I.G."/>
            <person name="Park H."/>
            <person name="Plett J.M."/>
            <person name="Magnuson J."/>
            <person name="Spatafora J.W."/>
            <person name="Nagy L.G."/>
            <person name="Henrissat B."/>
            <person name="Grigoriev I.V."/>
            <person name="Yang Z.L."/>
            <person name="Xu J."/>
            <person name="Martin F.M."/>
        </authorList>
    </citation>
    <scope>NUCLEOTIDE SEQUENCE</scope>
    <source>
        <strain evidence="1">KUC20120723A-06</strain>
    </source>
</reference>
<name>A0ACB8BH73_9AGAM</name>
<evidence type="ECO:0000313" key="1">
    <source>
        <dbReference type="EMBL" id="KAH7924909.1"/>
    </source>
</evidence>
<comment type="caution">
    <text evidence="1">The sequence shown here is derived from an EMBL/GenBank/DDBJ whole genome shotgun (WGS) entry which is preliminary data.</text>
</comment>
<dbReference type="EMBL" id="MU266413">
    <property type="protein sequence ID" value="KAH7924909.1"/>
    <property type="molecule type" value="Genomic_DNA"/>
</dbReference>
<evidence type="ECO:0000313" key="2">
    <source>
        <dbReference type="Proteomes" id="UP000790709"/>
    </source>
</evidence>
<dbReference type="Proteomes" id="UP000790709">
    <property type="component" value="Unassembled WGS sequence"/>
</dbReference>
<proteinExistence type="predicted"/>